<gene>
    <name evidence="4" type="primary">LOC108681468</name>
</gene>
<organism evidence="3 4">
    <name type="scientific">Hyalella azteca</name>
    <name type="common">Amphipod</name>
    <dbReference type="NCBI Taxonomy" id="294128"/>
    <lineage>
        <taxon>Eukaryota</taxon>
        <taxon>Metazoa</taxon>
        <taxon>Ecdysozoa</taxon>
        <taxon>Arthropoda</taxon>
        <taxon>Crustacea</taxon>
        <taxon>Multicrustacea</taxon>
        <taxon>Malacostraca</taxon>
        <taxon>Eumalacostraca</taxon>
        <taxon>Peracarida</taxon>
        <taxon>Amphipoda</taxon>
        <taxon>Senticaudata</taxon>
        <taxon>Talitrida</taxon>
        <taxon>Talitroidea</taxon>
        <taxon>Hyalellidae</taxon>
        <taxon>Hyalella</taxon>
    </lineage>
</organism>
<dbReference type="RefSeq" id="XP_018025989.1">
    <property type="nucleotide sequence ID" value="XM_018170500.2"/>
</dbReference>
<reference evidence="4" key="1">
    <citation type="submission" date="2025-08" db="UniProtKB">
        <authorList>
            <consortium name="RefSeq"/>
        </authorList>
    </citation>
    <scope>IDENTIFICATION</scope>
    <source>
        <tissue evidence="4">Whole organism</tissue>
    </source>
</reference>
<feature type="region of interest" description="Disordered" evidence="1">
    <location>
        <begin position="318"/>
        <end position="363"/>
    </location>
</feature>
<keyword evidence="2" id="KW-0812">Transmembrane</keyword>
<protein>
    <submittedName>
        <fullName evidence="4">Uncharacterized protein LOC108681468 isoform X1</fullName>
    </submittedName>
</protein>
<dbReference type="Proteomes" id="UP000694843">
    <property type="component" value="Unplaced"/>
</dbReference>
<evidence type="ECO:0000313" key="4">
    <source>
        <dbReference type="RefSeq" id="XP_018025989.1"/>
    </source>
</evidence>
<evidence type="ECO:0000256" key="2">
    <source>
        <dbReference type="SAM" id="Phobius"/>
    </source>
</evidence>
<feature type="region of interest" description="Disordered" evidence="1">
    <location>
        <begin position="54"/>
        <end position="109"/>
    </location>
</feature>
<dbReference type="GeneID" id="108681468"/>
<feature type="region of interest" description="Disordered" evidence="1">
    <location>
        <begin position="13"/>
        <end position="37"/>
    </location>
</feature>
<sequence length="434" mass="46508">MIRAPSIELLQTSIQSPVGTNQKSQAATVSGKPKNVTFPKSSMVTFLPELNHSAQSVHTPNPGNNDSTNGKCLRSVGGRGTPHNTKLTPSTLSSWQSHSRDTLGQSPAVSDVLCNGSPSEYFLKLKREDSERTESNCSLSHEEWKGTLPSYFDEQEEAERIKKESVCGANGLSLRPSFNSVTASNSRRYSQVVQQFMQKNGLITPIPDTALVARQADQAKKTDPSYVSWGSVDFGAIEISKLNQTNLSASSETGKNSPGAPLSAESFKVKSAFTPNRSIEPCSTLGNFSNAASYTDAGVNTQSPVLTPVLKDNLLKKTSVSESSSDSGATNGAESPETMDQKKGKKNSLWITPPRRPSSVVGSPCQVSITERVTPVFHASAVRPNRHQVLAISEDAAEEQSKKLQQMKMGAIAMIVLGTVIVIASIIAIIVLMA</sequence>
<keyword evidence="3" id="KW-1185">Reference proteome</keyword>
<proteinExistence type="predicted"/>
<accession>A0A8B7PIK5</accession>
<evidence type="ECO:0000313" key="3">
    <source>
        <dbReference type="Proteomes" id="UP000694843"/>
    </source>
</evidence>
<dbReference type="KEGG" id="hazt:108681468"/>
<feature type="compositionally biased region" description="Polar residues" evidence="1">
    <location>
        <begin position="82"/>
        <end position="108"/>
    </location>
</feature>
<evidence type="ECO:0000256" key="1">
    <source>
        <dbReference type="SAM" id="MobiDB-lite"/>
    </source>
</evidence>
<feature type="compositionally biased region" description="Polar residues" evidence="1">
    <location>
        <begin position="13"/>
        <end position="28"/>
    </location>
</feature>
<dbReference type="AlphaFoldDB" id="A0A8B7PIK5"/>
<keyword evidence="2" id="KW-0472">Membrane</keyword>
<keyword evidence="2" id="KW-1133">Transmembrane helix</keyword>
<name>A0A8B7PIK5_HYAAZ</name>
<feature type="compositionally biased region" description="Polar residues" evidence="1">
    <location>
        <begin position="54"/>
        <end position="70"/>
    </location>
</feature>
<feature type="transmembrane region" description="Helical" evidence="2">
    <location>
        <begin position="411"/>
        <end position="433"/>
    </location>
</feature>